<dbReference type="EMBL" id="LR877163">
    <property type="protein sequence ID" value="CAD2220973.1"/>
    <property type="molecule type" value="Genomic_DNA"/>
</dbReference>
<sequence length="487" mass="54743">MEAVLDTVSSKYNNISYSHPCDFVVSSCEDDSYKDPMHLSLPPAYNNHNNNKDSTTESENERSHKEGEEEEDWIWVLDPLTRKLRVPLRLLSPTQATATPGTVPSLCIAHLEGRCRHPWCRQAHVLPSSIAHLRHEALHAPTCCAFHKDPHDCSRLTSQFDYIQIIQNGASGDSALISTERVASTVGLLRYLVHNISHNNNNNKVLQLPAKNICRLHLAHRCRYLEDCNNIHVCRELHVRLQPPPNLMASLSAVTAQTKTIQLGDVTYTVQSLMTEELTEKEFDALEVAQRAAHALTQETKPSYEEAVQRRNTPSLTSMDGIHTTNINTNQNNNTTTHPSQNGSYLRVYDVRGAEGKTPHHMARNTTTTITNNHHHSTPHSEPMHLAPPPRYNGKRSPDIISINNNNNNNNNGMNVHYGEAGKTRYTATGLVNQPPLVREDPPSHFHNNPHHNEDNDTWTTTSRNDKDSRREKETDSSNSETNGVSS</sequence>
<feature type="domain" description="C3H1-type" evidence="3">
    <location>
        <begin position="208"/>
        <end position="235"/>
    </location>
</feature>
<keyword evidence="1" id="KW-0862">Zinc</keyword>
<dbReference type="InterPro" id="IPR053125">
    <property type="entry name" value="RNA-bd_mRNA_stabilization_reg"/>
</dbReference>
<feature type="region of interest" description="Disordered" evidence="2">
    <location>
        <begin position="370"/>
        <end position="412"/>
    </location>
</feature>
<dbReference type="Proteomes" id="UP000515908">
    <property type="component" value="Chromosome 19"/>
</dbReference>
<gene>
    <name evidence="4" type="ORF">ADEAN_000849800</name>
</gene>
<dbReference type="GO" id="GO:0008270">
    <property type="term" value="F:zinc ion binding"/>
    <property type="evidence" value="ECO:0007669"/>
    <property type="project" value="UniProtKB-KW"/>
</dbReference>
<protein>
    <recommendedName>
        <fullName evidence="3">C3H1-type domain-containing protein</fullName>
    </recommendedName>
</protein>
<dbReference type="PANTHER" id="PTHR37035">
    <property type="entry name" value="C3H1-TYPE DOMAIN-CONTAINING PROTEIN-RELATED"/>
    <property type="match status" value="1"/>
</dbReference>
<feature type="compositionally biased region" description="Low complexity" evidence="2">
    <location>
        <begin position="324"/>
        <end position="337"/>
    </location>
</feature>
<dbReference type="InterPro" id="IPR000571">
    <property type="entry name" value="Znf_CCCH"/>
</dbReference>
<dbReference type="PANTHER" id="PTHR37035:SF4">
    <property type="entry name" value="C3H1-TYPE DOMAIN-CONTAINING PROTEIN"/>
    <property type="match status" value="1"/>
</dbReference>
<keyword evidence="1" id="KW-0479">Metal-binding</keyword>
<evidence type="ECO:0000256" key="1">
    <source>
        <dbReference type="PROSITE-ProRule" id="PRU00723"/>
    </source>
</evidence>
<feature type="region of interest" description="Disordered" evidence="2">
    <location>
        <begin position="39"/>
        <end position="68"/>
    </location>
</feature>
<evidence type="ECO:0000256" key="2">
    <source>
        <dbReference type="SAM" id="MobiDB-lite"/>
    </source>
</evidence>
<feature type="zinc finger region" description="C3H1-type" evidence="1">
    <location>
        <begin position="208"/>
        <end position="235"/>
    </location>
</feature>
<evidence type="ECO:0000313" key="4">
    <source>
        <dbReference type="EMBL" id="CAD2220973.1"/>
    </source>
</evidence>
<dbReference type="VEuPathDB" id="TriTrypDB:ADEAN_000849800"/>
<evidence type="ECO:0000313" key="5">
    <source>
        <dbReference type="Proteomes" id="UP000515908"/>
    </source>
</evidence>
<evidence type="ECO:0000259" key="3">
    <source>
        <dbReference type="PROSITE" id="PS50103"/>
    </source>
</evidence>
<organism evidence="4 5">
    <name type="scientific">Angomonas deanei</name>
    <dbReference type="NCBI Taxonomy" id="59799"/>
    <lineage>
        <taxon>Eukaryota</taxon>
        <taxon>Discoba</taxon>
        <taxon>Euglenozoa</taxon>
        <taxon>Kinetoplastea</taxon>
        <taxon>Metakinetoplastina</taxon>
        <taxon>Trypanosomatida</taxon>
        <taxon>Trypanosomatidae</taxon>
        <taxon>Strigomonadinae</taxon>
        <taxon>Angomonas</taxon>
    </lineage>
</organism>
<feature type="compositionally biased region" description="Basic and acidic residues" evidence="2">
    <location>
        <begin position="50"/>
        <end position="67"/>
    </location>
</feature>
<name>A0A7G2CR44_9TRYP</name>
<dbReference type="AlphaFoldDB" id="A0A7G2CR44"/>
<feature type="region of interest" description="Disordered" evidence="2">
    <location>
        <begin position="315"/>
        <end position="344"/>
    </location>
</feature>
<feature type="compositionally biased region" description="Basic and acidic residues" evidence="2">
    <location>
        <begin position="464"/>
        <end position="476"/>
    </location>
</feature>
<dbReference type="PROSITE" id="PS50103">
    <property type="entry name" value="ZF_C3H1"/>
    <property type="match status" value="1"/>
</dbReference>
<reference evidence="4 5" key="1">
    <citation type="submission" date="2020-08" db="EMBL/GenBank/DDBJ databases">
        <authorList>
            <person name="Newling K."/>
            <person name="Davey J."/>
            <person name="Forrester S."/>
        </authorList>
    </citation>
    <scope>NUCLEOTIDE SEQUENCE [LARGE SCALE GENOMIC DNA]</scope>
    <source>
        <strain evidence="5">Crithidia deanei Carvalho (ATCC PRA-265)</strain>
    </source>
</reference>
<keyword evidence="1" id="KW-0863">Zinc-finger</keyword>
<keyword evidence="5" id="KW-1185">Reference proteome</keyword>
<feature type="region of interest" description="Disordered" evidence="2">
    <location>
        <begin position="434"/>
        <end position="487"/>
    </location>
</feature>
<proteinExistence type="predicted"/>
<accession>A0A7G2CR44</accession>
<feature type="compositionally biased region" description="Polar residues" evidence="2">
    <location>
        <begin position="477"/>
        <end position="487"/>
    </location>
</feature>